<dbReference type="InterPro" id="IPR003731">
    <property type="entry name" value="Di-Nase_FeMo-co_biosynth"/>
</dbReference>
<dbReference type="Pfam" id="PF02579">
    <property type="entry name" value="Nitro_FeMo-Co"/>
    <property type="match status" value="1"/>
</dbReference>
<dbReference type="Gene3D" id="3.30.420.130">
    <property type="entry name" value="Dinitrogenase iron-molybdenum cofactor biosynthesis domain"/>
    <property type="match status" value="1"/>
</dbReference>
<keyword evidence="3" id="KW-1185">Reference proteome</keyword>
<dbReference type="EMBL" id="JAGUCO010000005">
    <property type="protein sequence ID" value="MBS2098583.1"/>
    <property type="molecule type" value="Genomic_DNA"/>
</dbReference>
<feature type="domain" description="Dinitrogenase iron-molybdenum cofactor biosynthesis" evidence="1">
    <location>
        <begin position="9"/>
        <end position="99"/>
    </location>
</feature>
<dbReference type="CDD" id="cd00851">
    <property type="entry name" value="MTH1175"/>
    <property type="match status" value="1"/>
</dbReference>
<dbReference type="RefSeq" id="WP_212215816.1">
    <property type="nucleotide sequence ID" value="NZ_JAGUCO010000005.1"/>
</dbReference>
<reference evidence="2 3" key="1">
    <citation type="journal article" date="2015" name="Int. J. Syst. Evol. Microbiol.">
        <title>Carboxylicivirga linearis sp. nov., isolated from a sea cucumber culture pond.</title>
        <authorList>
            <person name="Wang F.Q."/>
            <person name="Zhou Y.X."/>
            <person name="Lin X.Z."/>
            <person name="Chen G.J."/>
            <person name="Du Z.J."/>
        </authorList>
    </citation>
    <scope>NUCLEOTIDE SEQUENCE [LARGE SCALE GENOMIC DNA]</scope>
    <source>
        <strain evidence="2 3">FB218</strain>
    </source>
</reference>
<dbReference type="Proteomes" id="UP000708576">
    <property type="component" value="Unassembled WGS sequence"/>
</dbReference>
<proteinExistence type="predicted"/>
<dbReference type="InterPro" id="IPR036105">
    <property type="entry name" value="DiNase_FeMo-co_biosyn_sf"/>
</dbReference>
<evidence type="ECO:0000259" key="1">
    <source>
        <dbReference type="Pfam" id="PF02579"/>
    </source>
</evidence>
<evidence type="ECO:0000313" key="2">
    <source>
        <dbReference type="EMBL" id="MBS2098583.1"/>
    </source>
</evidence>
<name>A0ABS5JUJ5_9BACT</name>
<gene>
    <name evidence="2" type="ORF">KEM10_09860</name>
</gene>
<accession>A0ABS5JUJ5</accession>
<dbReference type="InterPro" id="IPR033913">
    <property type="entry name" value="MTH1175_dom"/>
</dbReference>
<dbReference type="PANTHER" id="PTHR42983:SF1">
    <property type="entry name" value="IRON-MOLYBDENUM PROTEIN"/>
    <property type="match status" value="1"/>
</dbReference>
<evidence type="ECO:0000313" key="3">
    <source>
        <dbReference type="Proteomes" id="UP000708576"/>
    </source>
</evidence>
<dbReference type="SUPFAM" id="SSF53146">
    <property type="entry name" value="Nitrogenase accessory factor-like"/>
    <property type="match status" value="1"/>
</dbReference>
<comment type="caution">
    <text evidence="2">The sequence shown here is derived from an EMBL/GenBank/DDBJ whole genome shotgun (WGS) entry which is preliminary data.</text>
</comment>
<dbReference type="PANTHER" id="PTHR42983">
    <property type="entry name" value="DINITROGENASE IRON-MOLYBDENUM COFACTOR PROTEIN-RELATED"/>
    <property type="match status" value="1"/>
</dbReference>
<organism evidence="2 3">
    <name type="scientific">Carboxylicivirga linearis</name>
    <dbReference type="NCBI Taxonomy" id="1628157"/>
    <lineage>
        <taxon>Bacteria</taxon>
        <taxon>Pseudomonadati</taxon>
        <taxon>Bacteroidota</taxon>
        <taxon>Bacteroidia</taxon>
        <taxon>Marinilabiliales</taxon>
        <taxon>Marinilabiliaceae</taxon>
        <taxon>Carboxylicivirga</taxon>
    </lineage>
</organism>
<protein>
    <submittedName>
        <fullName evidence="2">NifB/NifX family molybdenum-iron cluster-binding protein</fullName>
    </submittedName>
</protein>
<sequence length="125" mass="13475">MKIAIPTKDKMVDDHFGHCQFFSVATISNNEIVEIEEIPSPNGCGCKTDIVGTLKNKGVSVMLAGNMGQGAVNKINQSNIQVIRGCSGEIEDVIKAYLKGETIDSKIVCEQHSDNSAKEGHQCSH</sequence>